<feature type="region of interest" description="Disordered" evidence="5">
    <location>
        <begin position="1"/>
        <end position="22"/>
    </location>
</feature>
<dbReference type="AlphaFoldDB" id="A0A9W6RS15"/>
<dbReference type="GO" id="GO:0003700">
    <property type="term" value="F:DNA-binding transcription factor activity"/>
    <property type="evidence" value="ECO:0007669"/>
    <property type="project" value="TreeGrafter"/>
</dbReference>
<keyword evidence="1" id="KW-0805">Transcription regulation</keyword>
<dbReference type="PANTHER" id="PTHR30055:SF234">
    <property type="entry name" value="HTH-TYPE TRANSCRIPTIONAL REGULATOR BETI"/>
    <property type="match status" value="1"/>
</dbReference>
<evidence type="ECO:0000256" key="3">
    <source>
        <dbReference type="ARBA" id="ARBA00023163"/>
    </source>
</evidence>
<proteinExistence type="predicted"/>
<dbReference type="PRINTS" id="PR00455">
    <property type="entry name" value="HTHTETR"/>
</dbReference>
<dbReference type="Proteomes" id="UP001165135">
    <property type="component" value="Unassembled WGS sequence"/>
</dbReference>
<dbReference type="InterPro" id="IPR050109">
    <property type="entry name" value="HTH-type_TetR-like_transc_reg"/>
</dbReference>
<dbReference type="GO" id="GO:0000976">
    <property type="term" value="F:transcription cis-regulatory region binding"/>
    <property type="evidence" value="ECO:0007669"/>
    <property type="project" value="TreeGrafter"/>
</dbReference>
<dbReference type="InterPro" id="IPR009057">
    <property type="entry name" value="Homeodomain-like_sf"/>
</dbReference>
<evidence type="ECO:0000259" key="6">
    <source>
        <dbReference type="PROSITE" id="PS50977"/>
    </source>
</evidence>
<dbReference type="SUPFAM" id="SSF46689">
    <property type="entry name" value="Homeodomain-like"/>
    <property type="match status" value="1"/>
</dbReference>
<feature type="DNA-binding region" description="H-T-H motif" evidence="4">
    <location>
        <begin position="45"/>
        <end position="64"/>
    </location>
</feature>
<dbReference type="InterPro" id="IPR023772">
    <property type="entry name" value="DNA-bd_HTH_TetR-type_CS"/>
</dbReference>
<sequence>MDNVAGDIQAPPAADRRARQRERTRRRILEAALELFSARGYAHTTMDDIAGRADIARRTLFNHFPAKQAILAAWRAERGERLAAALPDAAAEGDGPPVPAAELLRRQFAVLGRLSESDVPLTIVLVQGRMTEIGDAGEPFPTFESLRAVVQLGQDRAEFSTTAPAHTVAEVLSSCYADTVSRWALPQVTGRPAPFELGPALSAKLELVLGGLAAGASRY</sequence>
<evidence type="ECO:0000313" key="8">
    <source>
        <dbReference type="Proteomes" id="UP001165135"/>
    </source>
</evidence>
<reference evidence="7" key="1">
    <citation type="submission" date="2023-03" db="EMBL/GenBank/DDBJ databases">
        <title>Actinoallomurus iriomotensis NBRC 103681.</title>
        <authorList>
            <person name="Ichikawa N."/>
            <person name="Sato H."/>
            <person name="Tonouchi N."/>
        </authorList>
    </citation>
    <scope>NUCLEOTIDE SEQUENCE</scope>
    <source>
        <strain evidence="7">NBRC 103681</strain>
    </source>
</reference>
<dbReference type="Gene3D" id="1.10.357.10">
    <property type="entry name" value="Tetracycline Repressor, domain 2"/>
    <property type="match status" value="1"/>
</dbReference>
<name>A0A9W6RS15_9ACTN</name>
<comment type="caution">
    <text evidence="7">The sequence shown here is derived from an EMBL/GenBank/DDBJ whole genome shotgun (WGS) entry which is preliminary data.</text>
</comment>
<evidence type="ECO:0000313" key="7">
    <source>
        <dbReference type="EMBL" id="GLY79067.1"/>
    </source>
</evidence>
<dbReference type="RefSeq" id="WP_285630051.1">
    <property type="nucleotide sequence ID" value="NZ_BSTJ01000010.1"/>
</dbReference>
<evidence type="ECO:0000256" key="4">
    <source>
        <dbReference type="PROSITE-ProRule" id="PRU00335"/>
    </source>
</evidence>
<dbReference type="EMBL" id="BSTJ01000010">
    <property type="protein sequence ID" value="GLY79067.1"/>
    <property type="molecule type" value="Genomic_DNA"/>
</dbReference>
<protein>
    <submittedName>
        <fullName evidence="7">TetR family transcriptional regulator</fullName>
    </submittedName>
</protein>
<dbReference type="Pfam" id="PF00440">
    <property type="entry name" value="TetR_N"/>
    <property type="match status" value="1"/>
</dbReference>
<dbReference type="InterPro" id="IPR001647">
    <property type="entry name" value="HTH_TetR"/>
</dbReference>
<evidence type="ECO:0000256" key="2">
    <source>
        <dbReference type="ARBA" id="ARBA00023125"/>
    </source>
</evidence>
<dbReference type="PROSITE" id="PS50977">
    <property type="entry name" value="HTH_TETR_2"/>
    <property type="match status" value="1"/>
</dbReference>
<evidence type="ECO:0000256" key="5">
    <source>
        <dbReference type="SAM" id="MobiDB-lite"/>
    </source>
</evidence>
<accession>A0A9W6RS15</accession>
<evidence type="ECO:0000256" key="1">
    <source>
        <dbReference type="ARBA" id="ARBA00023015"/>
    </source>
</evidence>
<keyword evidence="3" id="KW-0804">Transcription</keyword>
<dbReference type="PANTHER" id="PTHR30055">
    <property type="entry name" value="HTH-TYPE TRANSCRIPTIONAL REGULATOR RUTR"/>
    <property type="match status" value="1"/>
</dbReference>
<feature type="domain" description="HTH tetR-type" evidence="6">
    <location>
        <begin position="22"/>
        <end position="82"/>
    </location>
</feature>
<dbReference type="PROSITE" id="PS01081">
    <property type="entry name" value="HTH_TETR_1"/>
    <property type="match status" value="1"/>
</dbReference>
<organism evidence="7 8">
    <name type="scientific">Actinoallomurus iriomotensis</name>
    <dbReference type="NCBI Taxonomy" id="478107"/>
    <lineage>
        <taxon>Bacteria</taxon>
        <taxon>Bacillati</taxon>
        <taxon>Actinomycetota</taxon>
        <taxon>Actinomycetes</taxon>
        <taxon>Streptosporangiales</taxon>
        <taxon>Thermomonosporaceae</taxon>
        <taxon>Actinoallomurus</taxon>
    </lineage>
</organism>
<keyword evidence="2 4" id="KW-0238">DNA-binding</keyword>
<gene>
    <name evidence="7" type="ORF">Airi01_073340</name>
</gene>